<proteinExistence type="predicted"/>
<evidence type="ECO:0000313" key="1">
    <source>
        <dbReference type="EMBL" id="GAA1494463.1"/>
    </source>
</evidence>
<evidence type="ECO:0000313" key="2">
    <source>
        <dbReference type="Proteomes" id="UP001501742"/>
    </source>
</evidence>
<dbReference type="RefSeq" id="WP_204607078.1">
    <property type="nucleotide sequence ID" value="NZ_BAAAJX010000016.1"/>
</dbReference>
<dbReference type="Proteomes" id="UP001501742">
    <property type="component" value="Unassembled WGS sequence"/>
</dbReference>
<dbReference type="Gene3D" id="3.40.630.30">
    <property type="match status" value="1"/>
</dbReference>
<keyword evidence="2" id="KW-1185">Reference proteome</keyword>
<organism evidence="1 2">
    <name type="scientific">Curtobacterium herbarum</name>
    <dbReference type="NCBI Taxonomy" id="150122"/>
    <lineage>
        <taxon>Bacteria</taxon>
        <taxon>Bacillati</taxon>
        <taxon>Actinomycetota</taxon>
        <taxon>Actinomycetes</taxon>
        <taxon>Micrococcales</taxon>
        <taxon>Microbacteriaceae</taxon>
        <taxon>Curtobacterium</taxon>
    </lineage>
</organism>
<dbReference type="SUPFAM" id="SSF55729">
    <property type="entry name" value="Acyl-CoA N-acyltransferases (Nat)"/>
    <property type="match status" value="1"/>
</dbReference>
<dbReference type="EMBL" id="BAAAJX010000016">
    <property type="protein sequence ID" value="GAA1494463.1"/>
    <property type="molecule type" value="Genomic_DNA"/>
</dbReference>
<protein>
    <recommendedName>
        <fullName evidence="3">N-acetyltransferase domain-containing protein</fullName>
    </recommendedName>
</protein>
<sequence length="217" mass="24126">MSTPTPLTITTADERHRPQLEQLWTMFRHEMSAFTGTLPDERGRFRQERLDAGLAEPGWSAHVFHLRPHPVGLAVLRGLDEEEHIISSFFIAHGVRRSRIGRAAVTELTAAHPGRWAVAYQDRNEVAAKFWRTVATEIDPTCTFEHHAVPGVGSFAPCRRNRFLRCRDVAGARDGPRDLGFGCIMVVSSDPVVGLAGPNLDSCRQQSLSQLVALLRA</sequence>
<reference evidence="2" key="1">
    <citation type="journal article" date="2019" name="Int. J. Syst. Evol. Microbiol.">
        <title>The Global Catalogue of Microorganisms (GCM) 10K type strain sequencing project: providing services to taxonomists for standard genome sequencing and annotation.</title>
        <authorList>
            <consortium name="The Broad Institute Genomics Platform"/>
            <consortium name="The Broad Institute Genome Sequencing Center for Infectious Disease"/>
            <person name="Wu L."/>
            <person name="Ma J."/>
        </authorList>
    </citation>
    <scope>NUCLEOTIDE SEQUENCE [LARGE SCALE GENOMIC DNA]</scope>
    <source>
        <strain evidence="2">JCM 12140</strain>
    </source>
</reference>
<evidence type="ECO:0008006" key="3">
    <source>
        <dbReference type="Google" id="ProtNLM"/>
    </source>
</evidence>
<gene>
    <name evidence="1" type="ORF">GCM10009627_28090</name>
</gene>
<dbReference type="InterPro" id="IPR016181">
    <property type="entry name" value="Acyl_CoA_acyltransferase"/>
</dbReference>
<name>A0ABP4KAD1_9MICO</name>
<accession>A0ABP4KAD1</accession>
<comment type="caution">
    <text evidence="1">The sequence shown here is derived from an EMBL/GenBank/DDBJ whole genome shotgun (WGS) entry which is preliminary data.</text>
</comment>